<feature type="chain" id="PRO_5015630998" evidence="3">
    <location>
        <begin position="25"/>
        <end position="426"/>
    </location>
</feature>
<dbReference type="RefSeq" id="WP_105532609.1">
    <property type="nucleotide sequence ID" value="NZ_PUGF01000013.1"/>
</dbReference>
<comment type="caution">
    <text evidence="4">The sequence shown here is derived from an EMBL/GenBank/DDBJ whole genome shotgun (WGS) entry which is preliminary data.</text>
</comment>
<name>A0A2S9GXQ1_9BURK</name>
<keyword evidence="1" id="KW-0378">Hydrolase</keyword>
<dbReference type="AlphaFoldDB" id="A0A2S9GXQ1"/>
<feature type="signal peptide" evidence="3">
    <location>
        <begin position="1"/>
        <end position="24"/>
    </location>
</feature>
<sequence>MYSFKNLTSLVAGFIILCGVGLVAGCNTQSTPVTTTAQNSIKHVFVITLENKNFSSTFGNSTQDTYLQGTLVPMGALLTQYYGTGHVSLDNYVSMISGQPSSLATQTDCAEYQDFSLSSTDSNGIATGTGCVYPASVKTLPDLLTAANLSWRGYMEDMGNDPTRESAACGHPALNTRDLTQSPEAPTTAVPNGDQYATRHNPFMYFHTIIDSPSCATNVVALPQLKKDLAAASSTPNFVFITPNLCHDGHDGDGTGTAGKGCVNGEPGGLTSIDAFLKEWVPLIMASPAYQQDGMIVINFDEGAPPTPAVTMVSGIPTLTLTYPGAPCCGQQTGPNVTRPYITDYPASAATGGMPVQLSYAGIGGDQTGAVLISPFIKPGTVSNTPYNHYSLLKSLQDIYSVTPYLGYASQPGLVGFGSDVYVKSN</sequence>
<dbReference type="PANTHER" id="PTHR31956">
    <property type="entry name" value="NON-SPECIFIC PHOSPHOLIPASE C4-RELATED"/>
    <property type="match status" value="1"/>
</dbReference>
<evidence type="ECO:0000256" key="1">
    <source>
        <dbReference type="ARBA" id="ARBA00022801"/>
    </source>
</evidence>
<dbReference type="Pfam" id="PF04185">
    <property type="entry name" value="Phosphoesterase"/>
    <property type="match status" value="1"/>
</dbReference>
<dbReference type="PANTHER" id="PTHR31956:SF8">
    <property type="entry name" value="ACID PHOSPHATASE PHOA (AFU_ORTHOLOGUE AFUA_1G03570)"/>
    <property type="match status" value="1"/>
</dbReference>
<evidence type="ECO:0000256" key="2">
    <source>
        <dbReference type="SAM" id="MobiDB-lite"/>
    </source>
</evidence>
<dbReference type="PROSITE" id="PS51257">
    <property type="entry name" value="PROKAR_LIPOPROTEIN"/>
    <property type="match status" value="1"/>
</dbReference>
<evidence type="ECO:0000256" key="3">
    <source>
        <dbReference type="SAM" id="SignalP"/>
    </source>
</evidence>
<reference evidence="4 5" key="1">
    <citation type="submission" date="2018-02" db="EMBL/GenBank/DDBJ databases">
        <title>Solimicrobium silvestre gen. nov., sp. nov., isolated from alpine forest soil.</title>
        <authorList>
            <person name="Margesin R."/>
            <person name="Albuquerque L."/>
            <person name="Zhang D.-C."/>
            <person name="Froufe H.J.C."/>
            <person name="Severino R."/>
            <person name="Roxo I."/>
            <person name="Egas C."/>
            <person name="Da Costa M.S."/>
        </authorList>
    </citation>
    <scope>NUCLEOTIDE SEQUENCE [LARGE SCALE GENOMIC DNA]</scope>
    <source>
        <strain evidence="4 5">S20-91</strain>
    </source>
</reference>
<proteinExistence type="predicted"/>
<dbReference type="GO" id="GO:0009395">
    <property type="term" value="P:phospholipid catabolic process"/>
    <property type="evidence" value="ECO:0007669"/>
    <property type="project" value="TreeGrafter"/>
</dbReference>
<keyword evidence="3" id="KW-0732">Signal</keyword>
<dbReference type="OrthoDB" id="9770871at2"/>
<evidence type="ECO:0000313" key="5">
    <source>
        <dbReference type="Proteomes" id="UP000237839"/>
    </source>
</evidence>
<gene>
    <name evidence="4" type="ORF">S2091_2863</name>
</gene>
<dbReference type="Gene3D" id="3.40.720.10">
    <property type="entry name" value="Alkaline Phosphatase, subunit A"/>
    <property type="match status" value="1"/>
</dbReference>
<dbReference type="InterPro" id="IPR017850">
    <property type="entry name" value="Alkaline_phosphatase_core_sf"/>
</dbReference>
<dbReference type="InterPro" id="IPR007312">
    <property type="entry name" value="Phosphoesterase"/>
</dbReference>
<evidence type="ECO:0000313" key="4">
    <source>
        <dbReference type="EMBL" id="PRC92488.1"/>
    </source>
</evidence>
<feature type="region of interest" description="Disordered" evidence="2">
    <location>
        <begin position="173"/>
        <end position="195"/>
    </location>
</feature>
<accession>A0A2S9GXQ1</accession>
<protein>
    <submittedName>
        <fullName evidence="4">Phosphoesterase family</fullName>
    </submittedName>
</protein>
<dbReference type="GO" id="GO:0016788">
    <property type="term" value="F:hydrolase activity, acting on ester bonds"/>
    <property type="evidence" value="ECO:0007669"/>
    <property type="project" value="InterPro"/>
</dbReference>
<organism evidence="4 5">
    <name type="scientific">Solimicrobium silvestre</name>
    <dbReference type="NCBI Taxonomy" id="2099400"/>
    <lineage>
        <taxon>Bacteria</taxon>
        <taxon>Pseudomonadati</taxon>
        <taxon>Pseudomonadota</taxon>
        <taxon>Betaproteobacteria</taxon>
        <taxon>Burkholderiales</taxon>
        <taxon>Oxalobacteraceae</taxon>
        <taxon>Solimicrobium</taxon>
    </lineage>
</organism>
<dbReference type="EMBL" id="PUGF01000013">
    <property type="protein sequence ID" value="PRC92488.1"/>
    <property type="molecule type" value="Genomic_DNA"/>
</dbReference>
<keyword evidence="5" id="KW-1185">Reference proteome</keyword>
<dbReference type="Proteomes" id="UP000237839">
    <property type="component" value="Unassembled WGS sequence"/>
</dbReference>